<dbReference type="WBParaSite" id="PS1159_v2.g17158.t1">
    <property type="protein sequence ID" value="PS1159_v2.g17158.t1"/>
    <property type="gene ID" value="PS1159_v2.g17158"/>
</dbReference>
<protein>
    <submittedName>
        <fullName evidence="2">Uncharacterized protein</fullName>
    </submittedName>
</protein>
<reference evidence="2" key="1">
    <citation type="submission" date="2022-11" db="UniProtKB">
        <authorList>
            <consortium name="WormBaseParasite"/>
        </authorList>
    </citation>
    <scope>IDENTIFICATION</scope>
</reference>
<name>A0AC35FGM3_9BILA</name>
<sequence length="547" mass="61535">MSGQSLFKSSSRQMNFNVGSVTPSQISKLFKIPLDDIILQDEDKNTFTVDAEKNIFEPSLAPNKVYDVIDSTKNIQTAHSFLALMPSDDKQREIVQNVINSSVITGMGKRALGLAHLIPACACVEYLFLTGATALDYTLVSAAVQEFKFLTNPKSMKVSVTQVAQEMSLLIQNNKSDLDFINLKMAFVAGQFKYVLPAIWQKNGILVTDIAKKMENATTVCIQKSEKCVDRCEHLVNTIGELIQAMIGAKQDNEIENTRIQQSLEELNEKIKLVQEKNDRKKRELGEQQKKFDAAYSELQERQQQSGNIMNNFLTACLDAIPFIESNTREEMDTAYKNAEKNKKEEDDKLKQLNEEYGKVEDELNDLKIKCKKDELQKEGLQGIIASINETIRRIEILTATVSNMKEYFQAINNLVKVTFKANADLFIENAKKDEISDPEKAQMLEAVVNSFGIFSVVQNFATIYSIAASSDGVQDRLSRGISYLGKTKEEAKSIQRGINFEDAYQEAENLKELIEAELQKQTQQSTKNLRALISECKGIAKCSIQN</sequence>
<organism evidence="1 2">
    <name type="scientific">Panagrolaimus sp. PS1159</name>
    <dbReference type="NCBI Taxonomy" id="55785"/>
    <lineage>
        <taxon>Eukaryota</taxon>
        <taxon>Metazoa</taxon>
        <taxon>Ecdysozoa</taxon>
        <taxon>Nematoda</taxon>
        <taxon>Chromadorea</taxon>
        <taxon>Rhabditida</taxon>
        <taxon>Tylenchina</taxon>
        <taxon>Panagrolaimomorpha</taxon>
        <taxon>Panagrolaimoidea</taxon>
        <taxon>Panagrolaimidae</taxon>
        <taxon>Panagrolaimus</taxon>
    </lineage>
</organism>
<dbReference type="Proteomes" id="UP000887580">
    <property type="component" value="Unplaced"/>
</dbReference>
<evidence type="ECO:0000313" key="1">
    <source>
        <dbReference type="Proteomes" id="UP000887580"/>
    </source>
</evidence>
<proteinExistence type="predicted"/>
<evidence type="ECO:0000313" key="2">
    <source>
        <dbReference type="WBParaSite" id="PS1159_v2.g17158.t1"/>
    </source>
</evidence>
<accession>A0AC35FGM3</accession>